<protein>
    <submittedName>
        <fullName evidence="2">Uncharacterized protein</fullName>
    </submittedName>
</protein>
<sequence>QVIGIPTSTEENDTISKTQIVFSLWAFFTRTFNVVISVILFESTNNTYSVDTYFDIVWLLYLAQDLICTLVMFAGRKKLDRNFMMSMETEQTMKGIHRKSKKSVTIMKQFVLFATLIGIFIKKCDEIKELIQIFSNTRLNILDLVYSVMY</sequence>
<keyword evidence="1" id="KW-1133">Transmembrane helix</keyword>
<feature type="non-terminal residue" evidence="2">
    <location>
        <position position="150"/>
    </location>
</feature>
<keyword evidence="1" id="KW-0812">Transmembrane</keyword>
<gene>
    <name evidence="2" type="ORF">g.51234</name>
</gene>
<feature type="non-terminal residue" evidence="2">
    <location>
        <position position="1"/>
    </location>
</feature>
<proteinExistence type="predicted"/>
<reference evidence="2" key="1">
    <citation type="submission" date="2015-11" db="EMBL/GenBank/DDBJ databases">
        <title>De novo transcriptome assembly of four potential Pierce s Disease insect vectors from Arizona vineyards.</title>
        <authorList>
            <person name="Tassone E.E."/>
        </authorList>
    </citation>
    <scope>NUCLEOTIDE SEQUENCE</scope>
</reference>
<evidence type="ECO:0000313" key="2">
    <source>
        <dbReference type="EMBL" id="JAT26002.1"/>
    </source>
</evidence>
<feature type="transmembrane region" description="Helical" evidence="1">
    <location>
        <begin position="20"/>
        <end position="41"/>
    </location>
</feature>
<name>A0A1B6LQT5_9HEMI</name>
<feature type="transmembrane region" description="Helical" evidence="1">
    <location>
        <begin position="53"/>
        <end position="75"/>
    </location>
</feature>
<dbReference type="AlphaFoldDB" id="A0A1B6LQT5"/>
<organism evidence="2">
    <name type="scientific">Graphocephala atropunctata</name>
    <dbReference type="NCBI Taxonomy" id="36148"/>
    <lineage>
        <taxon>Eukaryota</taxon>
        <taxon>Metazoa</taxon>
        <taxon>Ecdysozoa</taxon>
        <taxon>Arthropoda</taxon>
        <taxon>Hexapoda</taxon>
        <taxon>Insecta</taxon>
        <taxon>Pterygota</taxon>
        <taxon>Neoptera</taxon>
        <taxon>Paraneoptera</taxon>
        <taxon>Hemiptera</taxon>
        <taxon>Auchenorrhyncha</taxon>
        <taxon>Membracoidea</taxon>
        <taxon>Cicadellidae</taxon>
        <taxon>Cicadellinae</taxon>
        <taxon>Cicadellini</taxon>
        <taxon>Graphocephala</taxon>
    </lineage>
</organism>
<keyword evidence="1" id="KW-0472">Membrane</keyword>
<dbReference type="EMBL" id="GEBQ01013975">
    <property type="protein sequence ID" value="JAT26002.1"/>
    <property type="molecule type" value="Transcribed_RNA"/>
</dbReference>
<evidence type="ECO:0000256" key="1">
    <source>
        <dbReference type="SAM" id="Phobius"/>
    </source>
</evidence>
<accession>A0A1B6LQT5</accession>